<dbReference type="RefSeq" id="WP_311608088.1">
    <property type="nucleotide sequence ID" value="NZ_JAVRFI010000002.1"/>
</dbReference>
<comment type="caution">
    <text evidence="1">The sequence shown here is derived from an EMBL/GenBank/DDBJ whole genome shotgun (WGS) entry which is preliminary data.</text>
</comment>
<dbReference type="EMBL" id="JAVRFI010000002">
    <property type="protein sequence ID" value="MDT0448354.1"/>
    <property type="molecule type" value="Genomic_DNA"/>
</dbReference>
<organism evidence="1 2">
    <name type="scientific">Streptomyces hesseae</name>
    <dbReference type="NCBI Taxonomy" id="3075519"/>
    <lineage>
        <taxon>Bacteria</taxon>
        <taxon>Bacillati</taxon>
        <taxon>Actinomycetota</taxon>
        <taxon>Actinomycetes</taxon>
        <taxon>Kitasatosporales</taxon>
        <taxon>Streptomycetaceae</taxon>
        <taxon>Streptomyces</taxon>
    </lineage>
</organism>
<name>A0ABU2SIY1_9ACTN</name>
<keyword evidence="2" id="KW-1185">Reference proteome</keyword>
<gene>
    <name evidence="1" type="ORF">RM609_04545</name>
</gene>
<accession>A0ABU2SIY1</accession>
<evidence type="ECO:0000313" key="2">
    <source>
        <dbReference type="Proteomes" id="UP001180531"/>
    </source>
</evidence>
<evidence type="ECO:0000313" key="1">
    <source>
        <dbReference type="EMBL" id="MDT0448354.1"/>
    </source>
</evidence>
<proteinExistence type="predicted"/>
<reference evidence="1" key="1">
    <citation type="submission" date="2024-05" db="EMBL/GenBank/DDBJ databases">
        <title>30 novel species of actinomycetes from the DSMZ collection.</title>
        <authorList>
            <person name="Nouioui I."/>
        </authorList>
    </citation>
    <scope>NUCLEOTIDE SEQUENCE</scope>
    <source>
        <strain evidence="1">DSM 40473</strain>
    </source>
</reference>
<sequence>MVSAASPVKCGRVVFDLGGDSATLVSATPDGGRRMRVWSQDVWIRVDFVVGTATTSVFVT</sequence>
<dbReference type="Proteomes" id="UP001180531">
    <property type="component" value="Unassembled WGS sequence"/>
</dbReference>
<protein>
    <submittedName>
        <fullName evidence="1">Uncharacterized protein</fullName>
    </submittedName>
</protein>